<evidence type="ECO:0000313" key="2">
    <source>
        <dbReference type="EMBL" id="MFG6416244.1"/>
    </source>
</evidence>
<reference evidence="2 3" key="1">
    <citation type="submission" date="2024-09" db="EMBL/GenBank/DDBJ databases">
        <title>Novel species of the genus Pelomonas and Roseateles isolated from streams.</title>
        <authorList>
            <person name="Lu H."/>
        </authorList>
    </citation>
    <scope>NUCLEOTIDE SEQUENCE [LARGE SCALE GENOMIC DNA]</scope>
    <source>
        <strain evidence="2 3">DC23W</strain>
    </source>
</reference>
<keyword evidence="1" id="KW-0732">Signal</keyword>
<protein>
    <submittedName>
        <fullName evidence="2">PEP-CTERM sorting domain-containing protein</fullName>
    </submittedName>
</protein>
<dbReference type="RefSeq" id="WP_394472309.1">
    <property type="nucleotide sequence ID" value="NZ_JBIGHY010000008.1"/>
</dbReference>
<evidence type="ECO:0000256" key="1">
    <source>
        <dbReference type="SAM" id="SignalP"/>
    </source>
</evidence>
<proteinExistence type="predicted"/>
<dbReference type="NCBIfam" id="TIGR02595">
    <property type="entry name" value="PEP_CTERM"/>
    <property type="match status" value="1"/>
</dbReference>
<feature type="signal peptide" evidence="1">
    <location>
        <begin position="1"/>
        <end position="22"/>
    </location>
</feature>
<organism evidence="2 3">
    <name type="scientific">Pelomonas dachongensis</name>
    <dbReference type="NCBI Taxonomy" id="3299029"/>
    <lineage>
        <taxon>Bacteria</taxon>
        <taxon>Pseudomonadati</taxon>
        <taxon>Pseudomonadota</taxon>
        <taxon>Betaproteobacteria</taxon>
        <taxon>Burkholderiales</taxon>
        <taxon>Sphaerotilaceae</taxon>
        <taxon>Roseateles</taxon>
    </lineage>
</organism>
<keyword evidence="3" id="KW-1185">Reference proteome</keyword>
<dbReference type="EMBL" id="JBIGHY010000008">
    <property type="protein sequence ID" value="MFG6416244.1"/>
    <property type="molecule type" value="Genomic_DNA"/>
</dbReference>
<name>A0ABW7ETT6_9BURK</name>
<feature type="chain" id="PRO_5045734182" evidence="1">
    <location>
        <begin position="23"/>
        <end position="216"/>
    </location>
</feature>
<accession>A0ABW7ETT6</accession>
<sequence>MKAMLIILLTACAVLASVTATAAPIVAANSAYSVLLADEGDSAQLVNQVLLTGQFDGSSQNFVVGGQSFTLIEAQSDLGGGRHLVRVELSSDSDMSHAVLNGAGGFFYGLGFDGNSLDFLAPVYLDQAVVWFATTAGNYVNDHLASDYRSEYFSGAWSGNFAAPNEAFVVPGGEGLDIRRLNFDFYVSELPEPGSLALVTLALVGAGAGARRRRPR</sequence>
<evidence type="ECO:0000313" key="3">
    <source>
        <dbReference type="Proteomes" id="UP001606300"/>
    </source>
</evidence>
<dbReference type="InterPro" id="IPR013424">
    <property type="entry name" value="Ice-binding_C"/>
</dbReference>
<dbReference type="Proteomes" id="UP001606300">
    <property type="component" value="Unassembled WGS sequence"/>
</dbReference>
<comment type="caution">
    <text evidence="2">The sequence shown here is derived from an EMBL/GenBank/DDBJ whole genome shotgun (WGS) entry which is preliminary data.</text>
</comment>
<gene>
    <name evidence="2" type="ORF">ACG02S_20315</name>
</gene>